<dbReference type="InterPro" id="IPR014710">
    <property type="entry name" value="RmlC-like_jellyroll"/>
</dbReference>
<organism evidence="1 2">
    <name type="scientific">Duganella radicis</name>
    <dbReference type="NCBI Taxonomy" id="551988"/>
    <lineage>
        <taxon>Bacteria</taxon>
        <taxon>Pseudomonadati</taxon>
        <taxon>Pseudomonadota</taxon>
        <taxon>Betaproteobacteria</taxon>
        <taxon>Burkholderiales</taxon>
        <taxon>Oxalobacteraceae</taxon>
        <taxon>Telluria group</taxon>
        <taxon>Duganella</taxon>
    </lineage>
</organism>
<dbReference type="Proteomes" id="UP000475582">
    <property type="component" value="Unassembled WGS sequence"/>
</dbReference>
<evidence type="ECO:0000313" key="2">
    <source>
        <dbReference type="Proteomes" id="UP000475582"/>
    </source>
</evidence>
<evidence type="ECO:0000313" key="1">
    <source>
        <dbReference type="EMBL" id="MTV39981.1"/>
    </source>
</evidence>
<dbReference type="RefSeq" id="WP_155465776.1">
    <property type="nucleotide sequence ID" value="NZ_WNKY01000026.1"/>
</dbReference>
<protein>
    <recommendedName>
        <fullName evidence="3">Cupin domain-containing protein</fullName>
    </recommendedName>
</protein>
<dbReference type="InterPro" id="IPR011051">
    <property type="entry name" value="RmlC_Cupin_sf"/>
</dbReference>
<keyword evidence="2" id="KW-1185">Reference proteome</keyword>
<dbReference type="OrthoDB" id="6555763at2"/>
<dbReference type="Gene3D" id="2.60.120.10">
    <property type="entry name" value="Jelly Rolls"/>
    <property type="match status" value="1"/>
</dbReference>
<proteinExistence type="predicted"/>
<dbReference type="AlphaFoldDB" id="A0A6L6PMX6"/>
<accession>A0A6L6PMX6</accession>
<sequence>MERYKLEDMTRGWFVGDFTPTVLATRAAEVGIKHYRAGDREARHYHKIAQEITVIQSGRVQMNGVEYASGDIIVINPMESTDFVVLEDTVTVVVKVPGAVDDKYLGEAP</sequence>
<evidence type="ECO:0008006" key="3">
    <source>
        <dbReference type="Google" id="ProtNLM"/>
    </source>
</evidence>
<dbReference type="SUPFAM" id="SSF51182">
    <property type="entry name" value="RmlC-like cupins"/>
    <property type="match status" value="1"/>
</dbReference>
<dbReference type="EMBL" id="WNKY01000026">
    <property type="protein sequence ID" value="MTV39981.1"/>
    <property type="molecule type" value="Genomic_DNA"/>
</dbReference>
<comment type="caution">
    <text evidence="1">The sequence shown here is derived from an EMBL/GenBank/DDBJ whole genome shotgun (WGS) entry which is preliminary data.</text>
</comment>
<gene>
    <name evidence="1" type="ORF">GM676_20660</name>
</gene>
<reference evidence="1 2" key="1">
    <citation type="submission" date="2019-11" db="EMBL/GenBank/DDBJ databases">
        <title>Type strains purchased from KCTC, JCM and DSMZ.</title>
        <authorList>
            <person name="Lu H."/>
        </authorList>
    </citation>
    <scope>NUCLEOTIDE SEQUENCE [LARGE SCALE GENOMIC DNA]</scope>
    <source>
        <strain evidence="1 2">KCTC 22382</strain>
    </source>
</reference>
<name>A0A6L6PMX6_9BURK</name>